<evidence type="ECO:0000256" key="5">
    <source>
        <dbReference type="ARBA" id="ARBA00023274"/>
    </source>
</evidence>
<keyword evidence="5" id="KW-0687">Ribonucleoprotein</keyword>
<dbReference type="InterPro" id="IPR019984">
    <property type="entry name" value="Ribosomal_uS17_bact/chlr"/>
</dbReference>
<dbReference type="GO" id="GO:0005739">
    <property type="term" value="C:mitochondrion"/>
    <property type="evidence" value="ECO:0007669"/>
    <property type="project" value="TreeGrafter"/>
</dbReference>
<name>A0A381R627_9ZZZZ</name>
<sequence length="87" mass="10272">MGERNRQSMIGEVVSDKMEKTVVVQVTRKVPHPVYSKFVKKFKKYMVHVESVEPKIGDIVRITPFRPMSKRKRWCVREIIRESVKIG</sequence>
<keyword evidence="4" id="KW-0689">Ribosomal protein</keyword>
<evidence type="ECO:0008006" key="7">
    <source>
        <dbReference type="Google" id="ProtNLM"/>
    </source>
</evidence>
<evidence type="ECO:0000313" key="6">
    <source>
        <dbReference type="EMBL" id="SUZ87201.1"/>
    </source>
</evidence>
<protein>
    <recommendedName>
        <fullName evidence="7">30S ribosomal protein S17</fullName>
    </recommendedName>
</protein>
<dbReference type="HAMAP" id="MF_01345_B">
    <property type="entry name" value="Ribosomal_uS17_B"/>
    <property type="match status" value="1"/>
</dbReference>
<dbReference type="PANTHER" id="PTHR10744:SF1">
    <property type="entry name" value="SMALL RIBOSOMAL SUBUNIT PROTEIN US17M"/>
    <property type="match status" value="1"/>
</dbReference>
<evidence type="ECO:0000256" key="3">
    <source>
        <dbReference type="ARBA" id="ARBA00022884"/>
    </source>
</evidence>
<dbReference type="PRINTS" id="PR00973">
    <property type="entry name" value="RIBOSOMALS17"/>
</dbReference>
<dbReference type="Gene3D" id="2.40.50.140">
    <property type="entry name" value="Nucleic acid-binding proteins"/>
    <property type="match status" value="1"/>
</dbReference>
<evidence type="ECO:0000256" key="2">
    <source>
        <dbReference type="ARBA" id="ARBA00022730"/>
    </source>
</evidence>
<dbReference type="GO" id="GO:0003735">
    <property type="term" value="F:structural constituent of ribosome"/>
    <property type="evidence" value="ECO:0007669"/>
    <property type="project" value="InterPro"/>
</dbReference>
<dbReference type="GO" id="GO:0006412">
    <property type="term" value="P:translation"/>
    <property type="evidence" value="ECO:0007669"/>
    <property type="project" value="InterPro"/>
</dbReference>
<evidence type="ECO:0000256" key="1">
    <source>
        <dbReference type="ARBA" id="ARBA00010254"/>
    </source>
</evidence>
<dbReference type="CDD" id="cd00364">
    <property type="entry name" value="Ribosomal_uS17"/>
    <property type="match status" value="1"/>
</dbReference>
<dbReference type="AlphaFoldDB" id="A0A381R627"/>
<gene>
    <name evidence="6" type="ORF">METZ01_LOCUS40055</name>
</gene>
<accession>A0A381R627</accession>
<dbReference type="InterPro" id="IPR012340">
    <property type="entry name" value="NA-bd_OB-fold"/>
</dbReference>
<proteinExistence type="inferred from homology"/>
<organism evidence="6">
    <name type="scientific">marine metagenome</name>
    <dbReference type="NCBI Taxonomy" id="408172"/>
    <lineage>
        <taxon>unclassified sequences</taxon>
        <taxon>metagenomes</taxon>
        <taxon>ecological metagenomes</taxon>
    </lineage>
</organism>
<evidence type="ECO:0000256" key="4">
    <source>
        <dbReference type="ARBA" id="ARBA00022980"/>
    </source>
</evidence>
<keyword evidence="3" id="KW-0694">RNA-binding</keyword>
<dbReference type="NCBIfam" id="NF004123">
    <property type="entry name" value="PRK05610.1"/>
    <property type="match status" value="1"/>
</dbReference>
<dbReference type="SUPFAM" id="SSF50249">
    <property type="entry name" value="Nucleic acid-binding proteins"/>
    <property type="match status" value="1"/>
</dbReference>
<dbReference type="NCBIfam" id="TIGR03635">
    <property type="entry name" value="uS17_bact"/>
    <property type="match status" value="1"/>
</dbReference>
<keyword evidence="2" id="KW-0699">rRNA-binding</keyword>
<reference evidence="6" key="1">
    <citation type="submission" date="2018-05" db="EMBL/GenBank/DDBJ databases">
        <authorList>
            <person name="Lanie J.A."/>
            <person name="Ng W.-L."/>
            <person name="Kazmierczak K.M."/>
            <person name="Andrzejewski T.M."/>
            <person name="Davidsen T.M."/>
            <person name="Wayne K.J."/>
            <person name="Tettelin H."/>
            <person name="Glass J.I."/>
            <person name="Rusch D."/>
            <person name="Podicherti R."/>
            <person name="Tsui H.-C.T."/>
            <person name="Winkler M.E."/>
        </authorList>
    </citation>
    <scope>NUCLEOTIDE SEQUENCE</scope>
</reference>
<dbReference type="GO" id="GO:0019843">
    <property type="term" value="F:rRNA binding"/>
    <property type="evidence" value="ECO:0007669"/>
    <property type="project" value="UniProtKB-KW"/>
</dbReference>
<comment type="similarity">
    <text evidence="1">Belongs to the universal ribosomal protein uS17 family.</text>
</comment>
<dbReference type="InterPro" id="IPR000266">
    <property type="entry name" value="Ribosomal_uS17"/>
</dbReference>
<dbReference type="EMBL" id="UINC01001714">
    <property type="protein sequence ID" value="SUZ87201.1"/>
    <property type="molecule type" value="Genomic_DNA"/>
</dbReference>
<dbReference type="GO" id="GO:1990904">
    <property type="term" value="C:ribonucleoprotein complex"/>
    <property type="evidence" value="ECO:0007669"/>
    <property type="project" value="UniProtKB-KW"/>
</dbReference>
<dbReference type="PANTHER" id="PTHR10744">
    <property type="entry name" value="40S RIBOSOMAL PROTEIN S11 FAMILY MEMBER"/>
    <property type="match status" value="1"/>
</dbReference>
<dbReference type="Pfam" id="PF00366">
    <property type="entry name" value="Ribosomal_S17"/>
    <property type="match status" value="1"/>
</dbReference>
<dbReference type="GO" id="GO:0005840">
    <property type="term" value="C:ribosome"/>
    <property type="evidence" value="ECO:0007669"/>
    <property type="project" value="UniProtKB-KW"/>
</dbReference>